<accession>A0ABZ1ZDM7</accession>
<dbReference type="Pfam" id="PF25673">
    <property type="entry name" value="Terminase_7"/>
    <property type="match status" value="1"/>
</dbReference>
<keyword evidence="3" id="KW-1185">Reference proteome</keyword>
<dbReference type="RefSeq" id="WP_329355736.1">
    <property type="nucleotide sequence ID" value="NZ_CP109490.1"/>
</dbReference>
<organism evidence="2 3">
    <name type="scientific">Streptomyces anulatus</name>
    <name type="common">Streptomyces chrysomallus</name>
    <dbReference type="NCBI Taxonomy" id="1892"/>
    <lineage>
        <taxon>Bacteria</taxon>
        <taxon>Bacillati</taxon>
        <taxon>Actinomycetota</taxon>
        <taxon>Actinomycetes</taxon>
        <taxon>Kitasatosporales</taxon>
        <taxon>Streptomycetaceae</taxon>
        <taxon>Streptomyces</taxon>
    </lineage>
</organism>
<name>A0ABZ1ZDM7_STRAQ</name>
<evidence type="ECO:0000256" key="1">
    <source>
        <dbReference type="SAM" id="MobiDB-lite"/>
    </source>
</evidence>
<sequence length="140" mass="15123">MPIGGARGPKPQPHKPRSRHRTDEVAEWTYLPPEGCPDPPPDPPKGRAWSDHEVEHWNELWSSPVAEAWDEQMSGLVAAYVIAVSATLTGRISAQLVGETRQLANDLLLTPGAMARARYRIGEPPTSGHGASLHSLPVGA</sequence>
<evidence type="ECO:0000313" key="3">
    <source>
        <dbReference type="Proteomes" id="UP001431926"/>
    </source>
</evidence>
<evidence type="ECO:0000313" key="2">
    <source>
        <dbReference type="EMBL" id="WUX36837.1"/>
    </source>
</evidence>
<proteinExistence type="predicted"/>
<reference evidence="2" key="1">
    <citation type="submission" date="2022-10" db="EMBL/GenBank/DDBJ databases">
        <title>The complete genomes of actinobacterial strains from the NBC collection.</title>
        <authorList>
            <person name="Joergensen T.S."/>
            <person name="Alvarez Arevalo M."/>
            <person name="Sterndorff E.B."/>
            <person name="Faurdal D."/>
            <person name="Vuksanovic O."/>
            <person name="Mourched A.-S."/>
            <person name="Charusanti P."/>
            <person name="Shaw S."/>
            <person name="Blin K."/>
            <person name="Weber T."/>
        </authorList>
    </citation>
    <scope>NUCLEOTIDE SEQUENCE</scope>
    <source>
        <strain evidence="2">NBC_01436</strain>
    </source>
</reference>
<dbReference type="EMBL" id="CP109491">
    <property type="protein sequence ID" value="WUX36837.1"/>
    <property type="molecule type" value="Genomic_DNA"/>
</dbReference>
<dbReference type="Proteomes" id="UP001431926">
    <property type="component" value="Chromosome"/>
</dbReference>
<dbReference type="InterPro" id="IPR057972">
    <property type="entry name" value="Terminase_7"/>
</dbReference>
<gene>
    <name evidence="2" type="ORF">OG367_11600</name>
</gene>
<feature type="region of interest" description="Disordered" evidence="1">
    <location>
        <begin position="1"/>
        <end position="25"/>
    </location>
</feature>
<protein>
    <submittedName>
        <fullName evidence="2">Uncharacterized protein</fullName>
    </submittedName>
</protein>